<dbReference type="Proteomes" id="UP001396898">
    <property type="component" value="Unassembled WGS sequence"/>
</dbReference>
<evidence type="ECO:0000313" key="2">
    <source>
        <dbReference type="EMBL" id="KAK8033643.1"/>
    </source>
</evidence>
<feature type="compositionally biased region" description="Basic and acidic residues" evidence="1">
    <location>
        <begin position="9"/>
        <end position="28"/>
    </location>
</feature>
<evidence type="ECO:0000256" key="1">
    <source>
        <dbReference type="SAM" id="MobiDB-lite"/>
    </source>
</evidence>
<name>A0ABR1SH25_9PEZI</name>
<comment type="caution">
    <text evidence="2">The sequence shown here is derived from an EMBL/GenBank/DDBJ whole genome shotgun (WGS) entry which is preliminary data.</text>
</comment>
<accession>A0ABR1SH25</accession>
<feature type="region of interest" description="Disordered" evidence="1">
    <location>
        <begin position="1"/>
        <end position="36"/>
    </location>
</feature>
<sequence length="330" mass="33598">MADVTQQGELDRQSRLSLLDRHEREHIRPGRNQARGGVLPVAHHDAAAVGAVVEQVGALALGVGGALLHALPEPVGGRVGQHVLEPLVDAVRALHLVLDAVDRDVAAADARAGGGGFDDDGRLGGGGGFRGVGLRAAVALVAHAGAAAPALAGDGVHLELLARVAAVALLGGLVEAEALSGRAALALAAGQVRRVRQPRRAAVVHARGPVGARDQLGRAAEAQRGGGRVGQVPGQVGVVRAAAALGRAGVVLPLEGVEAAAAFEGGDGVGGEDALGYVLELEGFWRELSLCLHFPSHSIRLGRSWGLCKVPSSSPCSQELCRFPWVLAVY</sequence>
<dbReference type="EMBL" id="JAQQWI010000006">
    <property type="protein sequence ID" value="KAK8033643.1"/>
    <property type="molecule type" value="Genomic_DNA"/>
</dbReference>
<proteinExistence type="predicted"/>
<reference evidence="2 3" key="1">
    <citation type="submission" date="2023-01" db="EMBL/GenBank/DDBJ databases">
        <title>Analysis of 21 Apiospora genomes using comparative genomics revels a genus with tremendous synthesis potential of carbohydrate active enzymes and secondary metabolites.</title>
        <authorList>
            <person name="Sorensen T."/>
        </authorList>
    </citation>
    <scope>NUCLEOTIDE SEQUENCE [LARGE SCALE GENOMIC DNA]</scope>
    <source>
        <strain evidence="2 3">CBS 20057</strain>
    </source>
</reference>
<evidence type="ECO:0000313" key="3">
    <source>
        <dbReference type="Proteomes" id="UP001396898"/>
    </source>
</evidence>
<gene>
    <name evidence="2" type="ORF">PG991_003041</name>
</gene>
<protein>
    <submittedName>
        <fullName evidence="2">Uncharacterized protein</fullName>
    </submittedName>
</protein>
<keyword evidence="3" id="KW-1185">Reference proteome</keyword>
<organism evidence="2 3">
    <name type="scientific">Apiospora marii</name>
    <dbReference type="NCBI Taxonomy" id="335849"/>
    <lineage>
        <taxon>Eukaryota</taxon>
        <taxon>Fungi</taxon>
        <taxon>Dikarya</taxon>
        <taxon>Ascomycota</taxon>
        <taxon>Pezizomycotina</taxon>
        <taxon>Sordariomycetes</taxon>
        <taxon>Xylariomycetidae</taxon>
        <taxon>Amphisphaeriales</taxon>
        <taxon>Apiosporaceae</taxon>
        <taxon>Apiospora</taxon>
    </lineage>
</organism>